<protein>
    <submittedName>
        <fullName evidence="1">Uncharacterized protein</fullName>
    </submittedName>
</protein>
<dbReference type="Proteomes" id="UP000886998">
    <property type="component" value="Unassembled WGS sequence"/>
</dbReference>
<sequence>MEEDQSFLFLMDKLFPFSYVKWCADPSNIDFEDCSPFEGFLTGDFLHLVMKAIWVRSNVLFPKGMWKFLSEVCDQLTSASLDTYIVHVVGLCQIVADITTDIHDRFISVFSLVTSIAALASRKCFDFYQLTPNILEVFYNMALKGEFYKQDGWKGLERFLQNIEYAKWYNKLRSITSTVKNVSFSEEFLECTQLKNLTLENDPLSIILEKICDDAVLDITRIVISTVEPSLWKKLNGFDSEEKATSNSDDSES</sequence>
<comment type="caution">
    <text evidence="1">The sequence shown here is derived from an EMBL/GenBank/DDBJ whole genome shotgun (WGS) entry which is preliminary data.</text>
</comment>
<dbReference type="EMBL" id="BMAV01011569">
    <property type="protein sequence ID" value="GFY57533.1"/>
    <property type="molecule type" value="Genomic_DNA"/>
</dbReference>
<dbReference type="AlphaFoldDB" id="A0A8X6XP01"/>
<reference evidence="1" key="1">
    <citation type="submission" date="2020-08" db="EMBL/GenBank/DDBJ databases">
        <title>Multicomponent nature underlies the extraordinary mechanical properties of spider dragline silk.</title>
        <authorList>
            <person name="Kono N."/>
            <person name="Nakamura H."/>
            <person name="Mori M."/>
            <person name="Yoshida Y."/>
            <person name="Ohtoshi R."/>
            <person name="Malay A.D."/>
            <person name="Moran D.A.P."/>
            <person name="Tomita M."/>
            <person name="Numata K."/>
            <person name="Arakawa K."/>
        </authorList>
    </citation>
    <scope>NUCLEOTIDE SEQUENCE</scope>
</reference>
<gene>
    <name evidence="1" type="ORF">TNIN_314831</name>
</gene>
<proteinExistence type="predicted"/>
<keyword evidence="2" id="KW-1185">Reference proteome</keyword>
<organism evidence="1 2">
    <name type="scientific">Trichonephila inaurata madagascariensis</name>
    <dbReference type="NCBI Taxonomy" id="2747483"/>
    <lineage>
        <taxon>Eukaryota</taxon>
        <taxon>Metazoa</taxon>
        <taxon>Ecdysozoa</taxon>
        <taxon>Arthropoda</taxon>
        <taxon>Chelicerata</taxon>
        <taxon>Arachnida</taxon>
        <taxon>Araneae</taxon>
        <taxon>Araneomorphae</taxon>
        <taxon>Entelegynae</taxon>
        <taxon>Araneoidea</taxon>
        <taxon>Nephilidae</taxon>
        <taxon>Trichonephila</taxon>
        <taxon>Trichonephila inaurata</taxon>
    </lineage>
</organism>
<accession>A0A8X6XP01</accession>
<evidence type="ECO:0000313" key="2">
    <source>
        <dbReference type="Proteomes" id="UP000886998"/>
    </source>
</evidence>
<evidence type="ECO:0000313" key="1">
    <source>
        <dbReference type="EMBL" id="GFY57533.1"/>
    </source>
</evidence>
<dbReference type="OrthoDB" id="10322917at2759"/>
<name>A0A8X6XP01_9ARAC</name>